<dbReference type="AlphaFoldDB" id="A0A7X5F1S9"/>
<keyword evidence="3" id="KW-1185">Reference proteome</keyword>
<evidence type="ECO:0000313" key="3">
    <source>
        <dbReference type="Proteomes" id="UP000586722"/>
    </source>
</evidence>
<accession>A0A7X5F1S9</accession>
<feature type="transmembrane region" description="Helical" evidence="1">
    <location>
        <begin position="89"/>
        <end position="111"/>
    </location>
</feature>
<dbReference type="EMBL" id="JAABLQ010000001">
    <property type="protein sequence ID" value="NBN77230.1"/>
    <property type="molecule type" value="Genomic_DNA"/>
</dbReference>
<organism evidence="2 3">
    <name type="scientific">Pannonibacter tanglangensis</name>
    <dbReference type="NCBI Taxonomy" id="2750084"/>
    <lineage>
        <taxon>Bacteria</taxon>
        <taxon>Pseudomonadati</taxon>
        <taxon>Pseudomonadota</taxon>
        <taxon>Alphaproteobacteria</taxon>
        <taxon>Hyphomicrobiales</taxon>
        <taxon>Stappiaceae</taxon>
        <taxon>Pannonibacter</taxon>
    </lineage>
</organism>
<gene>
    <name evidence="2" type="ORF">GWI72_02985</name>
</gene>
<feature type="transmembrane region" description="Helical" evidence="1">
    <location>
        <begin position="6"/>
        <end position="29"/>
    </location>
</feature>
<protein>
    <submittedName>
        <fullName evidence="2">Uncharacterized protein</fullName>
    </submittedName>
</protein>
<evidence type="ECO:0000256" key="1">
    <source>
        <dbReference type="SAM" id="Phobius"/>
    </source>
</evidence>
<keyword evidence="1" id="KW-1133">Transmembrane helix</keyword>
<sequence length="174" mass="19317">MLEIAGGILIAVFVIWMIPVIFAFLILIARPTAITILVLIAVYLLFLGIEFIYQQYKNDPRFFLTVLGSTLIATGIIIVYIFCKEEFQFLGWVIFRVATHAAVSIFGILLLVKSIPDILFDDIQYLTLIMAAAGAALLFIGLLGMMGASKILQKQLTELKKGQTLKVDSAKRTD</sequence>
<evidence type="ECO:0000313" key="2">
    <source>
        <dbReference type="EMBL" id="NBN77230.1"/>
    </source>
</evidence>
<feature type="transmembrane region" description="Helical" evidence="1">
    <location>
        <begin position="62"/>
        <end position="82"/>
    </location>
</feature>
<dbReference type="Proteomes" id="UP000586722">
    <property type="component" value="Unassembled WGS sequence"/>
</dbReference>
<name>A0A7X5F1S9_9HYPH</name>
<comment type="caution">
    <text evidence="2">The sequence shown here is derived from an EMBL/GenBank/DDBJ whole genome shotgun (WGS) entry which is preliminary data.</text>
</comment>
<reference evidence="3" key="1">
    <citation type="submission" date="2020-01" db="EMBL/GenBank/DDBJ databases">
        <authorList>
            <person name="Fang Y."/>
            <person name="Sun R."/>
            <person name="Nie L."/>
            <person name="He J."/>
            <person name="Hao L."/>
            <person name="Wang L."/>
            <person name="Su S."/>
            <person name="Lv E."/>
            <person name="Zhang Z."/>
            <person name="Xie R."/>
            <person name="Liu H."/>
        </authorList>
    </citation>
    <scope>NUCLEOTIDE SEQUENCE [LARGE SCALE GENOMIC DNA]</scope>
    <source>
        <strain evidence="3">XCT-53</strain>
    </source>
</reference>
<keyword evidence="1" id="KW-0812">Transmembrane</keyword>
<dbReference type="RefSeq" id="WP_161707827.1">
    <property type="nucleotide sequence ID" value="NZ_JAABLQ010000001.1"/>
</dbReference>
<proteinExistence type="predicted"/>
<keyword evidence="1" id="KW-0472">Membrane</keyword>
<feature type="transmembrane region" description="Helical" evidence="1">
    <location>
        <begin position="123"/>
        <end position="145"/>
    </location>
</feature>
<feature type="transmembrane region" description="Helical" evidence="1">
    <location>
        <begin position="36"/>
        <end position="56"/>
    </location>
</feature>